<gene>
    <name evidence="5" type="ORF">CAOG_002597</name>
</gene>
<comment type="similarity">
    <text evidence="1">Belongs to the heat shock protein 70 family.</text>
</comment>
<keyword evidence="2" id="KW-0547">Nucleotide-binding</keyword>
<dbReference type="Gene3D" id="1.20.1270.10">
    <property type="match status" value="1"/>
</dbReference>
<evidence type="ECO:0000256" key="2">
    <source>
        <dbReference type="ARBA" id="ARBA00022741"/>
    </source>
</evidence>
<dbReference type="eggNOG" id="KOG0103">
    <property type="taxonomic scope" value="Eukaryota"/>
</dbReference>
<keyword evidence="3" id="KW-0067">ATP-binding</keyword>
<sequence>MNRLASSHPFHCQKHTQFLSRTMSVVGFDLGNENCFIAVARQGGIEVVANEYTYRQTPAVVSLGAKKRFIGEAGKTAIPTNPKNTVYNFKHLLGRKYNDPFTQAELKRAFYRHTETADGFVGFKLDFQGETKTFTVQQIMGMLLTQLRGTAEMNLKMKVTDCVLSVPSFFTDAQRRALLDAAQIAGLNVLRLLNESTATALAYGFYKTDLPADTEKPRHVVFVDLGESSLQVSAVGFTKSNLNVIASASDPSLGGRTFDLRLLDHFAAEFKTKYKIDVFSSPKATIRLRAECEKLKKVMSAITNEVPLSIECLMDDKDVKSRMSRAEFETLAADLFERIAVPLRKVLADSGLAKEDIFAVEVVGGASRIPAFKNLILEIFGKEASTTLNQDESVSRGCALMCASISPVFRVRDFTVNDITPYGIELSWQNNGENNTSDVFAALHAIPSTKLMTYYRGEAFELSAQYKANQPTLPTVDLAVGRFRVEGVTPEKDGQPSKIKVKVRVNPSGVFNVEAAHRIEEVAGDADVAPMDTSADDDVDTEAPKDKKKKIVKTPLTVVPIVEASLPADKLLLVVEAEHQMIVSDKLEKEREDSRNAVEEFVYEMRDKLDDRYAPYVPPEVKEIFSTELSATESWLYEEGEDQVKKVYVKKLEELKKLSDPFVRRYNEAQERPKAEEALRSSIVLARKAVEQFKAGDEKYNHLDAADVDRVAVAIDAREKFVNEKSAAIAALPLYQDAPITTSQFVLEKDTFDALCTSVFNKAKPKPPAEPMQTESPVPAATEEPMKTD</sequence>
<dbReference type="GO" id="GO:0140662">
    <property type="term" value="F:ATP-dependent protein folding chaperone"/>
    <property type="evidence" value="ECO:0007669"/>
    <property type="project" value="InterPro"/>
</dbReference>
<evidence type="ECO:0000313" key="5">
    <source>
        <dbReference type="EMBL" id="KJE91467.1"/>
    </source>
</evidence>
<dbReference type="GO" id="GO:0005829">
    <property type="term" value="C:cytosol"/>
    <property type="evidence" value="ECO:0007669"/>
    <property type="project" value="TreeGrafter"/>
</dbReference>
<dbReference type="PhylomeDB" id="A0A0D2VMP9"/>
<dbReference type="SUPFAM" id="SSF53067">
    <property type="entry name" value="Actin-like ATPase domain"/>
    <property type="match status" value="2"/>
</dbReference>
<dbReference type="PRINTS" id="PR00301">
    <property type="entry name" value="HEATSHOCK70"/>
</dbReference>
<dbReference type="Gene3D" id="2.60.34.10">
    <property type="entry name" value="Substrate Binding Domain Of DNAk, Chain A, domain 1"/>
    <property type="match status" value="1"/>
</dbReference>
<reference evidence="6" key="1">
    <citation type="submission" date="2011-02" db="EMBL/GenBank/DDBJ databases">
        <title>The Genome Sequence of Capsaspora owczarzaki ATCC 30864.</title>
        <authorList>
            <person name="Russ C."/>
            <person name="Cuomo C."/>
            <person name="Burger G."/>
            <person name="Gray M.W."/>
            <person name="Holland P.W.H."/>
            <person name="King N."/>
            <person name="Lang F.B.F."/>
            <person name="Roger A.J."/>
            <person name="Ruiz-Trillo I."/>
            <person name="Young S.K."/>
            <person name="Zeng Q."/>
            <person name="Gargeya S."/>
            <person name="Alvarado L."/>
            <person name="Berlin A."/>
            <person name="Chapman S.B."/>
            <person name="Chen Z."/>
            <person name="Freedman E."/>
            <person name="Gellesch M."/>
            <person name="Goldberg J."/>
            <person name="Griggs A."/>
            <person name="Gujja S."/>
            <person name="Heilman E."/>
            <person name="Heiman D."/>
            <person name="Howarth C."/>
            <person name="Mehta T."/>
            <person name="Neiman D."/>
            <person name="Pearson M."/>
            <person name="Roberts A."/>
            <person name="Saif S."/>
            <person name="Shea T."/>
            <person name="Shenoy N."/>
            <person name="Sisk P."/>
            <person name="Stolte C."/>
            <person name="Sykes S."/>
            <person name="White J."/>
            <person name="Yandava C."/>
            <person name="Haas B."/>
            <person name="Nusbaum C."/>
            <person name="Birren B."/>
        </authorList>
    </citation>
    <scope>NUCLEOTIDE SEQUENCE</scope>
    <source>
        <strain evidence="6">ATCC 30864</strain>
    </source>
</reference>
<dbReference type="InterPro" id="IPR043129">
    <property type="entry name" value="ATPase_NBD"/>
</dbReference>
<name>A0A0D2VMP9_CAPO3</name>
<dbReference type="FunFam" id="3.30.420.40:FF:000171">
    <property type="entry name" value="Heat shock 70 kDa protein 4"/>
    <property type="match status" value="1"/>
</dbReference>
<dbReference type="Pfam" id="PF00012">
    <property type="entry name" value="HSP70"/>
    <property type="match status" value="1"/>
</dbReference>
<evidence type="ECO:0000256" key="4">
    <source>
        <dbReference type="SAM" id="MobiDB-lite"/>
    </source>
</evidence>
<dbReference type="CDD" id="cd10228">
    <property type="entry name" value="ASKHA_NBD_HSP70_HSPA4_like"/>
    <property type="match status" value="1"/>
</dbReference>
<dbReference type="Gene3D" id="3.90.640.10">
    <property type="entry name" value="Actin, Chain A, domain 4"/>
    <property type="match status" value="1"/>
</dbReference>
<keyword evidence="6" id="KW-1185">Reference proteome</keyword>
<dbReference type="SUPFAM" id="SSF100920">
    <property type="entry name" value="Heat shock protein 70kD (HSP70), peptide-binding domain"/>
    <property type="match status" value="1"/>
</dbReference>
<dbReference type="InParanoid" id="A0A0D2VMP9"/>
<dbReference type="PANTHER" id="PTHR45639">
    <property type="entry name" value="HSC70CB, ISOFORM G-RELATED"/>
    <property type="match status" value="1"/>
</dbReference>
<dbReference type="FunFam" id="3.90.640.10:FF:000004">
    <property type="entry name" value="Heat shock 70 kDa protein 4"/>
    <property type="match status" value="1"/>
</dbReference>
<dbReference type="STRING" id="595528.A0A0D2VMP9"/>
<dbReference type="FunFam" id="3.30.420.40:FF:000495">
    <property type="entry name" value="Heat shock protein 4b"/>
    <property type="match status" value="1"/>
</dbReference>
<dbReference type="Gene3D" id="3.30.30.30">
    <property type="match status" value="1"/>
</dbReference>
<dbReference type="InterPro" id="IPR029047">
    <property type="entry name" value="HSP70_peptide-bd_sf"/>
</dbReference>
<dbReference type="PANTHER" id="PTHR45639:SF4">
    <property type="entry name" value="HSC70CB, ISOFORM G"/>
    <property type="match status" value="1"/>
</dbReference>
<organism evidence="5 6">
    <name type="scientific">Capsaspora owczarzaki (strain ATCC 30864)</name>
    <dbReference type="NCBI Taxonomy" id="595528"/>
    <lineage>
        <taxon>Eukaryota</taxon>
        <taxon>Filasterea</taxon>
        <taxon>Capsaspora</taxon>
    </lineage>
</organism>
<evidence type="ECO:0000256" key="1">
    <source>
        <dbReference type="ARBA" id="ARBA00007381"/>
    </source>
</evidence>
<dbReference type="InterPro" id="IPR029048">
    <property type="entry name" value="HSP70_C_sf"/>
</dbReference>
<dbReference type="AlphaFoldDB" id="A0A0D2VMP9"/>
<dbReference type="FunFam" id="1.20.1270.10:FF:000002">
    <property type="entry name" value="Heat shock 70 kDa protein 4"/>
    <property type="match status" value="1"/>
</dbReference>
<accession>A0A0D2VMP9</accession>
<dbReference type="GO" id="GO:0005634">
    <property type="term" value="C:nucleus"/>
    <property type="evidence" value="ECO:0007669"/>
    <property type="project" value="TreeGrafter"/>
</dbReference>
<evidence type="ECO:0000256" key="3">
    <source>
        <dbReference type="ARBA" id="ARBA00022840"/>
    </source>
</evidence>
<dbReference type="EMBL" id="KE346362">
    <property type="protein sequence ID" value="KJE91467.1"/>
    <property type="molecule type" value="Genomic_DNA"/>
</dbReference>
<protein>
    <submittedName>
        <fullName evidence="5">Hsp97-like protein</fullName>
    </submittedName>
</protein>
<dbReference type="GO" id="GO:0005524">
    <property type="term" value="F:ATP binding"/>
    <property type="evidence" value="ECO:0007669"/>
    <property type="project" value="UniProtKB-KW"/>
</dbReference>
<evidence type="ECO:0000313" key="6">
    <source>
        <dbReference type="Proteomes" id="UP000008743"/>
    </source>
</evidence>
<dbReference type="InterPro" id="IPR013126">
    <property type="entry name" value="Hsp_70_fam"/>
</dbReference>
<dbReference type="SUPFAM" id="SSF100934">
    <property type="entry name" value="Heat shock protein 70kD (HSP70), C-terminal subdomain"/>
    <property type="match status" value="1"/>
</dbReference>
<feature type="region of interest" description="Disordered" evidence="4">
    <location>
        <begin position="762"/>
        <end position="789"/>
    </location>
</feature>
<dbReference type="OrthoDB" id="434160at2759"/>
<dbReference type="FunFam" id="3.30.30.30:FF:000002">
    <property type="entry name" value="Heat shock 70 kDa protein 4"/>
    <property type="match status" value="1"/>
</dbReference>
<proteinExistence type="inferred from homology"/>
<dbReference type="FunCoup" id="A0A0D2VMP9">
    <property type="interactions" value="648"/>
</dbReference>
<dbReference type="Gene3D" id="3.30.420.40">
    <property type="match status" value="2"/>
</dbReference>
<dbReference type="Proteomes" id="UP000008743">
    <property type="component" value="Unassembled WGS sequence"/>
</dbReference>